<feature type="transmembrane region" description="Helical" evidence="1">
    <location>
        <begin position="80"/>
        <end position="97"/>
    </location>
</feature>
<feature type="transmembrane region" description="Helical" evidence="1">
    <location>
        <begin position="291"/>
        <end position="315"/>
    </location>
</feature>
<feature type="transmembrane region" description="Helical" evidence="1">
    <location>
        <begin position="172"/>
        <end position="192"/>
    </location>
</feature>
<feature type="transmembrane region" description="Helical" evidence="1">
    <location>
        <begin position="365"/>
        <end position="387"/>
    </location>
</feature>
<dbReference type="Pfam" id="PF07556">
    <property type="entry name" value="DUF1538"/>
    <property type="match status" value="2"/>
</dbReference>
<feature type="transmembrane region" description="Helical" evidence="1">
    <location>
        <begin position="393"/>
        <end position="413"/>
    </location>
</feature>
<dbReference type="AlphaFoldDB" id="A0AAP5KBR0"/>
<gene>
    <name evidence="2" type="ORF">P7D69_18660</name>
</gene>
<dbReference type="InterPro" id="IPR011435">
    <property type="entry name" value="UmpAB"/>
</dbReference>
<feature type="transmembrane region" description="Helical" evidence="1">
    <location>
        <begin position="425"/>
        <end position="445"/>
    </location>
</feature>
<proteinExistence type="predicted"/>
<feature type="transmembrane region" description="Helical" evidence="1">
    <location>
        <begin position="143"/>
        <end position="160"/>
    </location>
</feature>
<evidence type="ECO:0000313" key="3">
    <source>
        <dbReference type="Proteomes" id="UP001254770"/>
    </source>
</evidence>
<feature type="transmembrane region" description="Helical" evidence="1">
    <location>
        <begin position="327"/>
        <end position="344"/>
    </location>
</feature>
<keyword evidence="1" id="KW-0812">Transmembrane</keyword>
<feature type="transmembrane region" description="Helical" evidence="1">
    <location>
        <begin position="204"/>
        <end position="225"/>
    </location>
</feature>
<keyword evidence="1" id="KW-0472">Membrane</keyword>
<dbReference type="Proteomes" id="UP001254770">
    <property type="component" value="Unassembled WGS sequence"/>
</dbReference>
<feature type="transmembrane region" description="Helical" evidence="1">
    <location>
        <begin position="38"/>
        <end position="59"/>
    </location>
</feature>
<feature type="transmembrane region" description="Helical" evidence="1">
    <location>
        <begin position="261"/>
        <end position="279"/>
    </location>
</feature>
<keyword evidence="1" id="KW-1133">Transmembrane helix</keyword>
<feature type="transmembrane region" description="Helical" evidence="1">
    <location>
        <begin position="457"/>
        <end position="478"/>
    </location>
</feature>
<feature type="transmembrane region" description="Helical" evidence="1">
    <location>
        <begin position="117"/>
        <end position="136"/>
    </location>
</feature>
<feature type="transmembrane region" description="Helical" evidence="1">
    <location>
        <begin position="12"/>
        <end position="32"/>
    </location>
</feature>
<dbReference type="RefSeq" id="WP_218256234.1">
    <property type="nucleotide sequence ID" value="NZ_CP072888.1"/>
</dbReference>
<accession>A0AAP5KBR0</accession>
<organism evidence="2 3">
    <name type="scientific">Enterococcus raffinosus</name>
    <dbReference type="NCBI Taxonomy" id="71452"/>
    <lineage>
        <taxon>Bacteria</taxon>
        <taxon>Bacillati</taxon>
        <taxon>Bacillota</taxon>
        <taxon>Bacilli</taxon>
        <taxon>Lactobacillales</taxon>
        <taxon>Enterococcaceae</taxon>
        <taxon>Enterococcus</taxon>
    </lineage>
</organism>
<dbReference type="EMBL" id="JARPXL010000029">
    <property type="protein sequence ID" value="MDT2546371.1"/>
    <property type="molecule type" value="Genomic_DNA"/>
</dbReference>
<name>A0AAP5KBR0_9ENTE</name>
<evidence type="ECO:0000256" key="1">
    <source>
        <dbReference type="SAM" id="Phobius"/>
    </source>
</evidence>
<evidence type="ECO:0000313" key="2">
    <source>
        <dbReference type="EMBL" id="MDT2546371.1"/>
    </source>
</evidence>
<comment type="caution">
    <text evidence="2">The sequence shown here is derived from an EMBL/GenBank/DDBJ whole genome shotgun (WGS) entry which is preliminary data.</text>
</comment>
<protein>
    <submittedName>
        <fullName evidence="2">DUF1538 domain-containing protein</fullName>
    </submittedName>
</protein>
<dbReference type="GeneID" id="67041397"/>
<reference evidence="2" key="1">
    <citation type="submission" date="2023-03" db="EMBL/GenBank/DDBJ databases">
        <authorList>
            <person name="Shen W."/>
            <person name="Cai J."/>
        </authorList>
    </citation>
    <scope>NUCLEOTIDE SEQUENCE</scope>
    <source>
        <strain evidence="2">Y15</strain>
    </source>
</reference>
<sequence length="509" mass="54622">MNQKLKENISESLSAVLPITITVLLVSVFLVPMEIGTFAMFLMGAVMLIIGMGFFQLGAEMSMTPLGEGMGIQLSKSKKIGLLAFSVFIIGAVITIAEPDLQVLADQMPAIPSNLLVWTVAIGVGICLTIAVLRILFKINLSLLLMVLYLLVILLSFLTPNDFVPVAFDSGGATTGPITVPFILALGVGLASVRSDKNASDDSFGLVAISSIGPILAVLLLGIFFQPTDASYTPTEFLDVSTTQDVMREFMLELPHFAKEVLISMLPIALLFFIFQLISRRYHHRQYIRMIVGLIYTYIGLVLFLTGVSIGFAPVGSLLGGELAASQYKWLLIPIGMLIGYFIVKAEPAIQVLNHQVENVTGGSISASSMNICLSIGVAVSVGLAMTRSITGVSIYWIIIPGYLIALLLSRFVPKIFIGIAFDSGGVASGPMTSTFLLPLCIGVSESLDGNIMADAFGVVALVALTPLIAIQIMGLVFKWREGKAAQNAALTIDELNEIEEWEDTEEDA</sequence>